<dbReference type="Pfam" id="PF00109">
    <property type="entry name" value="ketoacyl-synt"/>
    <property type="match status" value="1"/>
</dbReference>
<feature type="domain" description="Ketosynthase family 3 (KS3)" evidence="4">
    <location>
        <begin position="1"/>
        <end position="379"/>
    </location>
</feature>
<evidence type="ECO:0000256" key="2">
    <source>
        <dbReference type="ARBA" id="ARBA00022679"/>
    </source>
</evidence>
<dbReference type="Pfam" id="PF02801">
    <property type="entry name" value="Ketoacyl-synt_C"/>
    <property type="match status" value="1"/>
</dbReference>
<dbReference type="PATRIC" id="fig|1339352.3.peg.2568"/>
<accession>A0A069SFT2</accession>
<gene>
    <name evidence="5" type="ORF">M099_2671</name>
</gene>
<protein>
    <submittedName>
        <fullName evidence="5">Beta-ketoacyl synthase, C-terminal domain protein</fullName>
    </submittedName>
</protein>
<dbReference type="InterPro" id="IPR020841">
    <property type="entry name" value="PKS_Beta-ketoAc_synthase_dom"/>
</dbReference>
<organism evidence="5 6">
    <name type="scientific">Phocaeicola vulgatus str. 3975 RP4</name>
    <dbReference type="NCBI Taxonomy" id="1339352"/>
    <lineage>
        <taxon>Bacteria</taxon>
        <taxon>Pseudomonadati</taxon>
        <taxon>Bacteroidota</taxon>
        <taxon>Bacteroidia</taxon>
        <taxon>Bacteroidales</taxon>
        <taxon>Bacteroidaceae</taxon>
        <taxon>Phocaeicola</taxon>
    </lineage>
</organism>
<dbReference type="AlphaFoldDB" id="A0A069SFT2"/>
<sequence length="576" mass="63719">MEHHLTTYITHDTLISALGFGTQENLEAIRSYHSGITLQTDKRIADTPLLAATLSQERLQQQAEAIGVSGYPRMEQLFILTINELIRQSGQTLEDKTCGLILSTTKGNIDLLARHTEHPDEAVFLWKMAENIAGYFHAEERMHVISNACISGVSAIIAGKRMIENGIYRRVIVAGGDLLSHFITSGFGSFRSLSSRPCRPYDSSRDGLNLGEACGAVLLSSEGTEEHVILSGGAVSNDANHISGPSRTGDGLYFAIRQAMQEAGTAPQDISFVNAHGTATLYNDEMESKALTLAHLEQVPVHSLKPYFGHTLGASGIIESIVCMHELKQGILFGTPGYETPGIPIPIPVYATHRSIPMKHCVKTASGFGGCNAAIVLSLPEYTPFKDEDNTLPEIRCTREVRIENSSVFINNELIFHSEEPDFGTFIRDTYKKTCGNNLKFYKMDDLCKLGYVAAEYLLEGKTFAPLEMGMLLANAASSLHTDIRHQQLIDREGDQAASPAVFVYTLPNVVSGEICIRHKIQGENTFFITEAYQPEKLERYARIVMQKGKLNYCIIGWCELWKNTYKAVFKLIEKQ</sequence>
<dbReference type="RefSeq" id="WP_032952984.1">
    <property type="nucleotide sequence ID" value="NZ_JNHM01000031.1"/>
</dbReference>
<dbReference type="EMBL" id="JNHM01000031">
    <property type="protein sequence ID" value="KDS53361.1"/>
    <property type="molecule type" value="Genomic_DNA"/>
</dbReference>
<dbReference type="InterPro" id="IPR014030">
    <property type="entry name" value="Ketoacyl_synth_N"/>
</dbReference>
<comment type="caution">
    <text evidence="5">The sequence shown here is derived from an EMBL/GenBank/DDBJ whole genome shotgun (WGS) entry which is preliminary data.</text>
</comment>
<comment type="similarity">
    <text evidence="1 3">Belongs to the thiolase-like superfamily. Beta-ketoacyl-ACP synthases family.</text>
</comment>
<evidence type="ECO:0000256" key="3">
    <source>
        <dbReference type="RuleBase" id="RU003694"/>
    </source>
</evidence>
<proteinExistence type="inferred from homology"/>
<dbReference type="GO" id="GO:0004315">
    <property type="term" value="F:3-oxoacyl-[acyl-carrier-protein] synthase activity"/>
    <property type="evidence" value="ECO:0007669"/>
    <property type="project" value="TreeGrafter"/>
</dbReference>
<dbReference type="PANTHER" id="PTHR11712">
    <property type="entry name" value="POLYKETIDE SYNTHASE-RELATED"/>
    <property type="match status" value="1"/>
</dbReference>
<keyword evidence="2 3" id="KW-0808">Transferase</keyword>
<evidence type="ECO:0000259" key="4">
    <source>
        <dbReference type="PROSITE" id="PS52004"/>
    </source>
</evidence>
<reference evidence="5 6" key="1">
    <citation type="submission" date="2014-04" db="EMBL/GenBank/DDBJ databases">
        <authorList>
            <person name="Sears C."/>
            <person name="Carroll K."/>
            <person name="Sack B.R."/>
            <person name="Qadri F."/>
            <person name="Myers L.L."/>
            <person name="Chung G.-T."/>
            <person name="Escheverria P."/>
            <person name="Fraser C.M."/>
            <person name="Sadzewicz L."/>
            <person name="Shefchek K.A."/>
            <person name="Tallon L."/>
            <person name="Das S.P."/>
            <person name="Daugherty S."/>
            <person name="Mongodin E.F."/>
        </authorList>
    </citation>
    <scope>NUCLEOTIDE SEQUENCE [LARGE SCALE GENOMIC DNA]</scope>
    <source>
        <strain evidence="5 6">3975 RP4</strain>
    </source>
</reference>
<dbReference type="InterPro" id="IPR000794">
    <property type="entry name" value="Beta-ketoacyl_synthase"/>
</dbReference>
<evidence type="ECO:0000313" key="5">
    <source>
        <dbReference type="EMBL" id="KDS53361.1"/>
    </source>
</evidence>
<dbReference type="SUPFAM" id="SSF53901">
    <property type="entry name" value="Thiolase-like"/>
    <property type="match status" value="3"/>
</dbReference>
<dbReference type="SMART" id="SM00825">
    <property type="entry name" value="PKS_KS"/>
    <property type="match status" value="1"/>
</dbReference>
<dbReference type="GO" id="GO:0006633">
    <property type="term" value="P:fatty acid biosynthetic process"/>
    <property type="evidence" value="ECO:0007669"/>
    <property type="project" value="TreeGrafter"/>
</dbReference>
<evidence type="ECO:0000313" key="6">
    <source>
        <dbReference type="Proteomes" id="UP000027661"/>
    </source>
</evidence>
<dbReference type="InterPro" id="IPR016039">
    <property type="entry name" value="Thiolase-like"/>
</dbReference>
<dbReference type="Gene3D" id="3.40.47.10">
    <property type="match status" value="1"/>
</dbReference>
<dbReference type="PROSITE" id="PS52004">
    <property type="entry name" value="KS3_2"/>
    <property type="match status" value="1"/>
</dbReference>
<dbReference type="InterPro" id="IPR014031">
    <property type="entry name" value="Ketoacyl_synth_C"/>
</dbReference>
<name>A0A069SFT2_PHOVU</name>
<evidence type="ECO:0000256" key="1">
    <source>
        <dbReference type="ARBA" id="ARBA00008467"/>
    </source>
</evidence>
<dbReference type="PANTHER" id="PTHR11712:SF320">
    <property type="entry name" value="BETA-KETOACYL SYNTHASE"/>
    <property type="match status" value="1"/>
</dbReference>
<dbReference type="GO" id="GO:0005829">
    <property type="term" value="C:cytosol"/>
    <property type="evidence" value="ECO:0007669"/>
    <property type="project" value="TreeGrafter"/>
</dbReference>
<dbReference type="Proteomes" id="UP000027661">
    <property type="component" value="Unassembled WGS sequence"/>
</dbReference>